<evidence type="ECO:0000259" key="9">
    <source>
        <dbReference type="PROSITE" id="PS00631"/>
    </source>
</evidence>
<dbReference type="GO" id="GO:0006508">
    <property type="term" value="P:proteolysis"/>
    <property type="evidence" value="ECO:0007669"/>
    <property type="project" value="UniProtKB-KW"/>
</dbReference>
<comment type="cofactor">
    <cofactor evidence="8">
        <name>Mn(2+)</name>
        <dbReference type="ChEBI" id="CHEBI:29035"/>
    </cofactor>
    <text evidence="8">Binds 2 manganese ions per subunit.</text>
</comment>
<feature type="active site" evidence="8">
    <location>
        <position position="277"/>
    </location>
</feature>
<dbReference type="GO" id="GO:0005737">
    <property type="term" value="C:cytoplasm"/>
    <property type="evidence" value="ECO:0007669"/>
    <property type="project" value="UniProtKB-SubCell"/>
</dbReference>
<dbReference type="RefSeq" id="WP_092655936.1">
    <property type="nucleotide sequence ID" value="NZ_LT629732.1"/>
</dbReference>
<dbReference type="GO" id="GO:0070006">
    <property type="term" value="F:metalloaminopeptidase activity"/>
    <property type="evidence" value="ECO:0007669"/>
    <property type="project" value="InterPro"/>
</dbReference>
<keyword evidence="8" id="KW-0464">Manganese</keyword>
<dbReference type="InterPro" id="IPR043472">
    <property type="entry name" value="Macro_dom-like"/>
</dbReference>
<evidence type="ECO:0000256" key="8">
    <source>
        <dbReference type="HAMAP-Rule" id="MF_00181"/>
    </source>
</evidence>
<feature type="binding site" evidence="8">
    <location>
        <position position="347"/>
    </location>
    <ligand>
        <name>Mn(2+)</name>
        <dbReference type="ChEBI" id="CHEBI:29035"/>
        <label>1</label>
    </ligand>
</feature>
<evidence type="ECO:0000313" key="11">
    <source>
        <dbReference type="Proteomes" id="UP000198983"/>
    </source>
</evidence>
<gene>
    <name evidence="8" type="primary">pepA</name>
    <name evidence="10" type="ORF">SAMN04489717_4934</name>
</gene>
<feature type="binding site" evidence="8">
    <location>
        <position position="270"/>
    </location>
    <ligand>
        <name>Mn(2+)</name>
        <dbReference type="ChEBI" id="CHEBI:29035"/>
        <label>2</label>
    </ligand>
</feature>
<dbReference type="InterPro" id="IPR000819">
    <property type="entry name" value="Peptidase_M17_C"/>
</dbReference>
<keyword evidence="4 8" id="KW-0031">Aminopeptidase</keyword>
<dbReference type="SUPFAM" id="SSF53187">
    <property type="entry name" value="Zn-dependent exopeptidases"/>
    <property type="match status" value="1"/>
</dbReference>
<dbReference type="EC" id="3.4.11.10" evidence="8"/>
<dbReference type="AlphaFoldDB" id="A0A1H1XDM6"/>
<protein>
    <recommendedName>
        <fullName evidence="8">Probable cytosol aminopeptidase</fullName>
        <ecNumber evidence="8">3.4.11.1</ecNumber>
    </recommendedName>
    <alternativeName>
        <fullName evidence="8">Leucine aminopeptidase</fullName>
        <shortName evidence="8">LAP</shortName>
        <ecNumber evidence="8">3.4.11.10</ecNumber>
    </alternativeName>
    <alternativeName>
        <fullName evidence="8">Leucyl aminopeptidase</fullName>
    </alternativeName>
</protein>
<evidence type="ECO:0000256" key="5">
    <source>
        <dbReference type="ARBA" id="ARBA00022670"/>
    </source>
</evidence>
<dbReference type="InterPro" id="IPR011356">
    <property type="entry name" value="Leucine_aapep/pepB"/>
</dbReference>
<dbReference type="Gene3D" id="3.40.220.10">
    <property type="entry name" value="Leucine Aminopeptidase, subunit E, domain 1"/>
    <property type="match status" value="1"/>
</dbReference>
<feature type="domain" description="Cytosol aminopeptidase" evidence="9">
    <location>
        <begin position="345"/>
        <end position="352"/>
    </location>
</feature>
<feature type="binding site" evidence="8">
    <location>
        <position position="270"/>
    </location>
    <ligand>
        <name>Mn(2+)</name>
        <dbReference type="ChEBI" id="CHEBI:29035"/>
        <label>1</label>
    </ligand>
</feature>
<accession>A0A1H1XDM6</accession>
<keyword evidence="11" id="KW-1185">Reference proteome</keyword>
<evidence type="ECO:0000256" key="7">
    <source>
        <dbReference type="ARBA" id="ARBA00049972"/>
    </source>
</evidence>
<dbReference type="PROSITE" id="PS00631">
    <property type="entry name" value="CYTOSOL_AP"/>
    <property type="match status" value="1"/>
</dbReference>
<dbReference type="SUPFAM" id="SSF52949">
    <property type="entry name" value="Macro domain-like"/>
    <property type="match status" value="1"/>
</dbReference>
<sequence length="503" mass="51334">MSVKSPSISVRKASAPSVKVDALVVGVAPGDQEVTLDSGAREVDKALGGRLASTLTALGAKGKAEEVTLLPSPGGVDATLVAAVGLGGDEPNAEALRRAAGAVVRRLAGKADTVAFAVGDGAAESVAALAEGVLLGSYTFDRYRTNADKRPAPISAVTVLTGKARDKAVKAALARAEAVAAAVNLTRDWVNTAPSDLYPEVFADEAKAVGKRAGLTVEVLDRKALEAKGYGGTLGVGQGSEREPRVVRLSYKPARAKKHLVFVGKGITFDTGGISLKPNEGMLTMKSDMAGAAAVLAAVTAVAELQLPVAVTAWAPMAENMPSGSAQRPSDVLRIYGGKTVEVLNTDAEGRLVLADAIARASEDKPDVIVDVATLTGACMVALGGRTFGIMGNDEDFNSFVRQTAGRAGEDGWPLPIPEGTRESLDSKVADLANVARGRLGGALVAASFLNEFVGEGIRWAHLDIAGPSYNDGSAWGYTPVGGTGASVRTLVGLAEAAAAGEL</sequence>
<dbReference type="Gene3D" id="3.40.630.10">
    <property type="entry name" value="Zn peptidases"/>
    <property type="match status" value="1"/>
</dbReference>
<dbReference type="GO" id="GO:0030145">
    <property type="term" value="F:manganese ion binding"/>
    <property type="evidence" value="ECO:0007669"/>
    <property type="project" value="UniProtKB-UniRule"/>
</dbReference>
<feature type="binding site" evidence="8">
    <location>
        <position position="349"/>
    </location>
    <ligand>
        <name>Mn(2+)</name>
        <dbReference type="ChEBI" id="CHEBI:29035"/>
        <label>1</label>
    </ligand>
</feature>
<evidence type="ECO:0000256" key="6">
    <source>
        <dbReference type="ARBA" id="ARBA00022801"/>
    </source>
</evidence>
<dbReference type="Pfam" id="PF00883">
    <property type="entry name" value="Peptidase_M17"/>
    <property type="match status" value="1"/>
</dbReference>
<organism evidence="10 11">
    <name type="scientific">Actinopolymorpha singaporensis</name>
    <dbReference type="NCBI Taxonomy" id="117157"/>
    <lineage>
        <taxon>Bacteria</taxon>
        <taxon>Bacillati</taxon>
        <taxon>Actinomycetota</taxon>
        <taxon>Actinomycetes</taxon>
        <taxon>Propionibacteriales</taxon>
        <taxon>Actinopolymorphaceae</taxon>
        <taxon>Actinopolymorpha</taxon>
    </lineage>
</organism>
<evidence type="ECO:0000256" key="2">
    <source>
        <dbReference type="ARBA" id="ARBA00000967"/>
    </source>
</evidence>
<dbReference type="NCBIfam" id="NF002073">
    <property type="entry name" value="PRK00913.1-2"/>
    <property type="match status" value="1"/>
</dbReference>
<keyword evidence="6 8" id="KW-0378">Hydrolase</keyword>
<keyword evidence="8" id="KW-0963">Cytoplasm</keyword>
<feature type="active site" evidence="8">
    <location>
        <position position="351"/>
    </location>
</feature>
<dbReference type="OrthoDB" id="9809354at2"/>
<feature type="binding site" evidence="8">
    <location>
        <position position="265"/>
    </location>
    <ligand>
        <name>Mn(2+)</name>
        <dbReference type="ChEBI" id="CHEBI:29035"/>
        <label>2</label>
    </ligand>
</feature>
<proteinExistence type="inferred from homology"/>
<dbReference type="EMBL" id="LT629732">
    <property type="protein sequence ID" value="SDT07418.1"/>
    <property type="molecule type" value="Genomic_DNA"/>
</dbReference>
<reference evidence="10 11" key="1">
    <citation type="submission" date="2016-10" db="EMBL/GenBank/DDBJ databases">
        <authorList>
            <person name="de Groot N.N."/>
        </authorList>
    </citation>
    <scope>NUCLEOTIDE SEQUENCE [LARGE SCALE GENOMIC DNA]</scope>
    <source>
        <strain evidence="10 11">DSM 22024</strain>
    </source>
</reference>
<evidence type="ECO:0000256" key="4">
    <source>
        <dbReference type="ARBA" id="ARBA00022438"/>
    </source>
</evidence>
<dbReference type="PANTHER" id="PTHR11963">
    <property type="entry name" value="LEUCINE AMINOPEPTIDASE-RELATED"/>
    <property type="match status" value="1"/>
</dbReference>
<comment type="function">
    <text evidence="7 8">Presumably involved in the processing and regular turnover of intracellular proteins. Catalyzes the removal of unsubstituted N-terminal amino acids from various peptides.</text>
</comment>
<feature type="binding site" evidence="8">
    <location>
        <position position="288"/>
    </location>
    <ligand>
        <name>Mn(2+)</name>
        <dbReference type="ChEBI" id="CHEBI:29035"/>
        <label>2</label>
    </ligand>
</feature>
<comment type="catalytic activity">
    <reaction evidence="1 8">
        <text>Release of an N-terminal amino acid, Xaa-|-Yaa-, in which Xaa is preferably Leu, but may be other amino acids including Pro although not Arg or Lys, and Yaa may be Pro. Amino acid amides and methyl esters are also readily hydrolyzed, but rates on arylamides are exceedingly low.</text>
        <dbReference type="EC" id="3.4.11.1"/>
    </reaction>
</comment>
<feature type="binding site" evidence="8">
    <location>
        <position position="349"/>
    </location>
    <ligand>
        <name>Mn(2+)</name>
        <dbReference type="ChEBI" id="CHEBI:29035"/>
        <label>2</label>
    </ligand>
</feature>
<evidence type="ECO:0000313" key="10">
    <source>
        <dbReference type="EMBL" id="SDT07418.1"/>
    </source>
</evidence>
<name>A0A1H1XDM6_9ACTN</name>
<dbReference type="CDD" id="cd00433">
    <property type="entry name" value="Peptidase_M17"/>
    <property type="match status" value="1"/>
</dbReference>
<comment type="catalytic activity">
    <reaction evidence="2 8">
        <text>Release of an N-terminal amino acid, preferentially leucine, but not glutamic or aspartic acids.</text>
        <dbReference type="EC" id="3.4.11.10"/>
    </reaction>
</comment>
<evidence type="ECO:0000256" key="3">
    <source>
        <dbReference type="ARBA" id="ARBA00009528"/>
    </source>
</evidence>
<dbReference type="EC" id="3.4.11.1" evidence="8"/>
<dbReference type="Pfam" id="PF02789">
    <property type="entry name" value="Peptidase_M17_N"/>
    <property type="match status" value="1"/>
</dbReference>
<dbReference type="Proteomes" id="UP000198983">
    <property type="component" value="Chromosome I"/>
</dbReference>
<dbReference type="PRINTS" id="PR00481">
    <property type="entry name" value="LAMNOPPTDASE"/>
</dbReference>
<dbReference type="InterPro" id="IPR023042">
    <property type="entry name" value="Peptidase_M17_leu_NH2_pept"/>
</dbReference>
<comment type="similarity">
    <text evidence="3 8">Belongs to the peptidase M17 family.</text>
</comment>
<dbReference type="InterPro" id="IPR008283">
    <property type="entry name" value="Peptidase_M17_N"/>
</dbReference>
<dbReference type="PANTHER" id="PTHR11963:SF23">
    <property type="entry name" value="CYTOSOL AMINOPEPTIDASE"/>
    <property type="match status" value="1"/>
</dbReference>
<evidence type="ECO:0000256" key="1">
    <source>
        <dbReference type="ARBA" id="ARBA00000135"/>
    </source>
</evidence>
<dbReference type="HAMAP" id="MF_00181">
    <property type="entry name" value="Cytosol_peptidase_M17"/>
    <property type="match status" value="1"/>
</dbReference>
<dbReference type="STRING" id="117157.SAMN04489717_4934"/>
<comment type="subcellular location">
    <subcellularLocation>
        <location evidence="8">Cytoplasm</location>
    </subcellularLocation>
</comment>
<keyword evidence="8" id="KW-0479">Metal-binding</keyword>
<keyword evidence="5 8" id="KW-0645">Protease</keyword>